<sequence>MATPLQRGPIPDALLRAVYASDQDMYPAPLPYARLRSWVAACPELSISFQRPAGGGDDVVGVIIALPLARAHWERLLSGELKEMDVDAASMFPGPGAEEVGVHVFHVERFRGEGLPERVGGQGEGAERPRFAELGVDEIVTRAALVGGWRVVGLSALTATDAGRKSFERMGFTPTGYKEMFTIPDQASQTLLDSTKAMEVPNNGQETAEGSPKAQMVSIYPGEEIVESGKAA</sequence>
<proteinExistence type="predicted"/>
<reference evidence="1" key="1">
    <citation type="submission" date="2023-06" db="EMBL/GenBank/DDBJ databases">
        <title>Genome-scale phylogeny and comparative genomics of the fungal order Sordariales.</title>
        <authorList>
            <consortium name="Lawrence Berkeley National Laboratory"/>
            <person name="Hensen N."/>
            <person name="Bonometti L."/>
            <person name="Westerberg I."/>
            <person name="Brannstrom I.O."/>
            <person name="Guillou S."/>
            <person name="Cros-Aarteil S."/>
            <person name="Calhoun S."/>
            <person name="Haridas S."/>
            <person name="Kuo A."/>
            <person name="Mondo S."/>
            <person name="Pangilinan J."/>
            <person name="Riley R."/>
            <person name="Labutti K."/>
            <person name="Andreopoulos B."/>
            <person name="Lipzen A."/>
            <person name="Chen C."/>
            <person name="Yanf M."/>
            <person name="Daum C."/>
            <person name="Ng V."/>
            <person name="Clum A."/>
            <person name="Steindorff A."/>
            <person name="Ohm R."/>
            <person name="Martin F."/>
            <person name="Silar P."/>
            <person name="Natvig D."/>
            <person name="Lalanne C."/>
            <person name="Gautier V."/>
            <person name="Ament-Velasquez S.L."/>
            <person name="Kruys A."/>
            <person name="Hutchinson M.I."/>
            <person name="Powell A.J."/>
            <person name="Barry K."/>
            <person name="Miller A.N."/>
            <person name="Grigoriev I.V."/>
            <person name="Debuchy R."/>
            <person name="Gladieux P."/>
            <person name="Thoren M.H."/>
            <person name="Johannesson H."/>
        </authorList>
    </citation>
    <scope>NUCLEOTIDE SEQUENCE</scope>
    <source>
        <strain evidence="1">SMH4607-1</strain>
    </source>
</reference>
<evidence type="ECO:0000313" key="2">
    <source>
        <dbReference type="Proteomes" id="UP001172102"/>
    </source>
</evidence>
<evidence type="ECO:0000313" key="1">
    <source>
        <dbReference type="EMBL" id="KAK0704893.1"/>
    </source>
</evidence>
<dbReference type="Proteomes" id="UP001172102">
    <property type="component" value="Unassembled WGS sequence"/>
</dbReference>
<protein>
    <submittedName>
        <fullName evidence="1">Uncharacterized protein</fullName>
    </submittedName>
</protein>
<dbReference type="AlphaFoldDB" id="A0AA39ZWF1"/>
<gene>
    <name evidence="1" type="ORF">B0H67DRAFT_674333</name>
</gene>
<organism evidence="1 2">
    <name type="scientific">Lasiosphaeris hirsuta</name>
    <dbReference type="NCBI Taxonomy" id="260670"/>
    <lineage>
        <taxon>Eukaryota</taxon>
        <taxon>Fungi</taxon>
        <taxon>Dikarya</taxon>
        <taxon>Ascomycota</taxon>
        <taxon>Pezizomycotina</taxon>
        <taxon>Sordariomycetes</taxon>
        <taxon>Sordariomycetidae</taxon>
        <taxon>Sordariales</taxon>
        <taxon>Lasiosphaeriaceae</taxon>
        <taxon>Lasiosphaeris</taxon>
    </lineage>
</organism>
<dbReference type="EMBL" id="JAUKUA010000007">
    <property type="protein sequence ID" value="KAK0704893.1"/>
    <property type="molecule type" value="Genomic_DNA"/>
</dbReference>
<comment type="caution">
    <text evidence="1">The sequence shown here is derived from an EMBL/GenBank/DDBJ whole genome shotgun (WGS) entry which is preliminary data.</text>
</comment>
<accession>A0AA39ZWF1</accession>
<keyword evidence="2" id="KW-1185">Reference proteome</keyword>
<name>A0AA39ZWF1_9PEZI</name>